<evidence type="ECO:0000313" key="2">
    <source>
        <dbReference type="EMBL" id="KAK7235159.1"/>
    </source>
</evidence>
<comment type="caution">
    <text evidence="2">The sequence shown here is derived from an EMBL/GenBank/DDBJ whole genome shotgun (WGS) entry which is preliminary data.</text>
</comment>
<evidence type="ECO:0008006" key="4">
    <source>
        <dbReference type="Google" id="ProtNLM"/>
    </source>
</evidence>
<dbReference type="EMBL" id="JBBJCI010000297">
    <property type="protein sequence ID" value="KAK7235159.1"/>
    <property type="molecule type" value="Genomic_DNA"/>
</dbReference>
<name>A0ABR1FPP7_AURAN</name>
<reference evidence="2 3" key="1">
    <citation type="submission" date="2024-03" db="EMBL/GenBank/DDBJ databases">
        <title>Aureococcus anophagefferens CCMP1851 and Kratosvirus quantuckense: Draft genome of a second virus-susceptible host strain in the model system.</title>
        <authorList>
            <person name="Chase E."/>
            <person name="Truchon A.R."/>
            <person name="Schepens W."/>
            <person name="Wilhelm S.W."/>
        </authorList>
    </citation>
    <scope>NUCLEOTIDE SEQUENCE [LARGE SCALE GENOMIC DNA]</scope>
    <source>
        <strain evidence="2 3">CCMP1851</strain>
    </source>
</reference>
<feature type="region of interest" description="Disordered" evidence="1">
    <location>
        <begin position="271"/>
        <end position="337"/>
    </location>
</feature>
<protein>
    <recommendedName>
        <fullName evidence="4">CRAL-TRIO domain-containing protein</fullName>
    </recommendedName>
</protein>
<evidence type="ECO:0000313" key="3">
    <source>
        <dbReference type="Proteomes" id="UP001363151"/>
    </source>
</evidence>
<dbReference type="SUPFAM" id="SSF52087">
    <property type="entry name" value="CRAL/TRIO domain"/>
    <property type="match status" value="1"/>
</dbReference>
<dbReference type="InterPro" id="IPR036865">
    <property type="entry name" value="CRAL-TRIO_dom_sf"/>
</dbReference>
<evidence type="ECO:0000256" key="1">
    <source>
        <dbReference type="SAM" id="MobiDB-lite"/>
    </source>
</evidence>
<dbReference type="InterPro" id="IPR036273">
    <property type="entry name" value="CRAL/TRIO_N_dom_sf"/>
</dbReference>
<organism evidence="2 3">
    <name type="scientific">Aureococcus anophagefferens</name>
    <name type="common">Harmful bloom alga</name>
    <dbReference type="NCBI Taxonomy" id="44056"/>
    <lineage>
        <taxon>Eukaryota</taxon>
        <taxon>Sar</taxon>
        <taxon>Stramenopiles</taxon>
        <taxon>Ochrophyta</taxon>
        <taxon>Pelagophyceae</taxon>
        <taxon>Pelagomonadales</taxon>
        <taxon>Pelagomonadaceae</taxon>
        <taxon>Aureococcus</taxon>
    </lineage>
</organism>
<dbReference type="SUPFAM" id="SSF46938">
    <property type="entry name" value="CRAL/TRIO N-terminal domain"/>
    <property type="match status" value="1"/>
</dbReference>
<keyword evidence="3" id="KW-1185">Reference proteome</keyword>
<sequence length="337" mass="35981">MGFEAALASDAEQAQLVALRKALNAVPPLPGPALDDDLCLLRFLRGYAREKEPLRAAAAAFEAMLIWREDHSMDAARAELLAAGAAEPTWPAALPRFAALVASTGAGLVRRLGWSKDGLHPVTLCLIHKYDVSGVLRSKLGDDLLAFQRYVDEYWLLELHRLSVAAGRVVGRVELVYTADMKLNHFGFRAVRFFPKILAGSKHFPESARRIVSIGNNKVAVALYQRVIRPFVPAHTKEKLIILGRDLRSARVVAAMDLDAATTAALDRAAGRTAAVDDAPRRPAPADDAGAGGAEGAAPPPPPPDDDGFVLVEPPTPPSPSASLGSFGDEGELVDPT</sequence>
<proteinExistence type="predicted"/>
<accession>A0ABR1FPP7</accession>
<dbReference type="Proteomes" id="UP001363151">
    <property type="component" value="Unassembled WGS sequence"/>
</dbReference>
<gene>
    <name evidence="2" type="ORF">SO694_00143033</name>
</gene>
<dbReference type="Gene3D" id="3.40.525.10">
    <property type="entry name" value="CRAL-TRIO lipid binding domain"/>
    <property type="match status" value="1"/>
</dbReference>